<feature type="compositionally biased region" description="Low complexity" evidence="8">
    <location>
        <begin position="365"/>
        <end position="385"/>
    </location>
</feature>
<evidence type="ECO:0000256" key="8">
    <source>
        <dbReference type="SAM" id="MobiDB-lite"/>
    </source>
</evidence>
<feature type="region of interest" description="Disordered" evidence="8">
    <location>
        <begin position="188"/>
        <end position="243"/>
    </location>
</feature>
<dbReference type="OrthoDB" id="128308at2759"/>
<keyword evidence="6" id="KW-0963">Cytoplasm</keyword>
<organism evidence="10 11">
    <name type="scientific">Tricholomella constricta</name>
    <dbReference type="NCBI Taxonomy" id="117010"/>
    <lineage>
        <taxon>Eukaryota</taxon>
        <taxon>Fungi</taxon>
        <taxon>Dikarya</taxon>
        <taxon>Basidiomycota</taxon>
        <taxon>Agaricomycotina</taxon>
        <taxon>Agaricomycetes</taxon>
        <taxon>Agaricomycetidae</taxon>
        <taxon>Agaricales</taxon>
        <taxon>Tricholomatineae</taxon>
        <taxon>Lyophyllaceae</taxon>
        <taxon>Tricholomella</taxon>
    </lineage>
</organism>
<dbReference type="GO" id="GO:0005634">
    <property type="term" value="C:nucleus"/>
    <property type="evidence" value="ECO:0007669"/>
    <property type="project" value="UniProtKB-SubCell"/>
</dbReference>
<feature type="region of interest" description="Disordered" evidence="8">
    <location>
        <begin position="1"/>
        <end position="39"/>
    </location>
</feature>
<proteinExistence type="inferred from homology"/>
<protein>
    <recommendedName>
        <fullName evidence="5">Restriction of telomere capping protein 4</fullName>
    </recommendedName>
</protein>
<keyword evidence="11" id="KW-1185">Reference proteome</keyword>
<evidence type="ECO:0000256" key="3">
    <source>
        <dbReference type="ARBA" id="ARBA00004496"/>
    </source>
</evidence>
<name>A0A8H5HJ91_9AGAR</name>
<evidence type="ECO:0000313" key="10">
    <source>
        <dbReference type="EMBL" id="KAF5384344.1"/>
    </source>
</evidence>
<gene>
    <name evidence="10" type="ORF">D9615_003176</name>
</gene>
<evidence type="ECO:0000256" key="1">
    <source>
        <dbReference type="ARBA" id="ARBA00002738"/>
    </source>
</evidence>
<dbReference type="PANTHER" id="PTHR41391:SF1">
    <property type="entry name" value="RESTRICTION OF TELOMERE CAPPING PROTEIN 4"/>
    <property type="match status" value="1"/>
</dbReference>
<evidence type="ECO:0000256" key="2">
    <source>
        <dbReference type="ARBA" id="ARBA00004123"/>
    </source>
</evidence>
<feature type="compositionally biased region" description="Polar residues" evidence="8">
    <location>
        <begin position="1"/>
        <end position="37"/>
    </location>
</feature>
<evidence type="ECO:0000256" key="7">
    <source>
        <dbReference type="ARBA" id="ARBA00023242"/>
    </source>
</evidence>
<comment type="caution">
    <text evidence="10">The sequence shown here is derived from an EMBL/GenBank/DDBJ whole genome shotgun (WGS) entry which is preliminary data.</text>
</comment>
<evidence type="ECO:0000259" key="9">
    <source>
        <dbReference type="Pfam" id="PF14474"/>
    </source>
</evidence>
<evidence type="ECO:0000256" key="5">
    <source>
        <dbReference type="ARBA" id="ARBA00015162"/>
    </source>
</evidence>
<comment type="subcellular location">
    <subcellularLocation>
        <location evidence="3">Cytoplasm</location>
    </subcellularLocation>
    <subcellularLocation>
        <location evidence="2">Nucleus</location>
    </subcellularLocation>
</comment>
<dbReference type="InterPro" id="IPR039024">
    <property type="entry name" value="RTC4"/>
</dbReference>
<evidence type="ECO:0000256" key="4">
    <source>
        <dbReference type="ARBA" id="ARBA00009461"/>
    </source>
</evidence>
<dbReference type="GO" id="GO:0005737">
    <property type="term" value="C:cytoplasm"/>
    <property type="evidence" value="ECO:0007669"/>
    <property type="project" value="UniProtKB-SubCell"/>
</dbReference>
<reference evidence="10 11" key="1">
    <citation type="journal article" date="2020" name="ISME J.">
        <title>Uncovering the hidden diversity of litter-decomposition mechanisms in mushroom-forming fungi.</title>
        <authorList>
            <person name="Floudas D."/>
            <person name="Bentzer J."/>
            <person name="Ahren D."/>
            <person name="Johansson T."/>
            <person name="Persson P."/>
            <person name="Tunlid A."/>
        </authorList>
    </citation>
    <scope>NUCLEOTIDE SEQUENCE [LARGE SCALE GENOMIC DNA]</scope>
    <source>
        <strain evidence="10 11">CBS 661.87</strain>
    </source>
</reference>
<comment type="function">
    <text evidence="1">May be involved in a process influencing telomere capping.</text>
</comment>
<keyword evidence="7" id="KW-0539">Nucleus</keyword>
<evidence type="ECO:0000313" key="11">
    <source>
        <dbReference type="Proteomes" id="UP000565441"/>
    </source>
</evidence>
<dbReference type="Proteomes" id="UP000565441">
    <property type="component" value="Unassembled WGS sequence"/>
</dbReference>
<feature type="region of interest" description="Disordered" evidence="8">
    <location>
        <begin position="361"/>
        <end position="385"/>
    </location>
</feature>
<evidence type="ECO:0000256" key="6">
    <source>
        <dbReference type="ARBA" id="ARBA00022490"/>
    </source>
</evidence>
<dbReference type="AlphaFoldDB" id="A0A8H5HJ91"/>
<dbReference type="InterPro" id="IPR028094">
    <property type="entry name" value="RTC4_C"/>
</dbReference>
<dbReference type="EMBL" id="JAACJP010000005">
    <property type="protein sequence ID" value="KAF5384344.1"/>
    <property type="molecule type" value="Genomic_DNA"/>
</dbReference>
<dbReference type="Pfam" id="PF14474">
    <property type="entry name" value="RTC4"/>
    <property type="match status" value="1"/>
</dbReference>
<sequence>MPSSSQPFHVATSGPTAPSLTATVPHTTQPTSATRSTPYAMPLAPMWQNVGEGWLASRQQAANTEDVRHSSKKAILESRQTKEIQITTISWLAENIESIVLLLVVPSFPNFHICDHPKLVELLGITPTTRIDTYDPLEDHWMFHAMDTVRVVERDSVLLFRALPGGITGPRMDINACPNMKEEMAQLCRSGARSKRKHPSSPSKAGPSFMLFDDGDEEVATPSRKRIRSQPTAASDTPDDPFSSLVLTPITPLRSLSPHAITANSPTINAVDQHRKIILYLAIDHVEVGGGHGPDIIDGFERIERLTSQQMPRISQPDAFKMVFGLDFKKSMFHSTYRLFYGNKAYIEKLKDIIVIEDSDDGNGSDESLAPRSSSHPPISGKSSSCTSLLPMLSPPVTFACLSSIDEEQMLDSAKPENPSDRLLRHRTALDRISSPDAGPHSLNPGHREIRPATRAAAMCALHHFETSTFHLTAERRWPQVIDFARMEERVWELQPMLEELVEDPSPSHFYQFLMSLSKRLGLLNTLGSGGHYEFSSKYGLGTGYYREKGYMVISRALHHMFPIRKVQEVETIPMLKFISRVLVPEVVTYLIEDDRRETPMEATKTLEDSWVYGEEMFNYIDDDEVDVDSESLVAQRKAVKGKEKASPEWVDLRDSEFSESNVENT</sequence>
<feature type="domain" description="Restriction of telomere capping protein 4 C-terminal" evidence="9">
    <location>
        <begin position="507"/>
        <end position="618"/>
    </location>
</feature>
<dbReference type="PANTHER" id="PTHR41391">
    <property type="entry name" value="RESTRICTION OF TELOMERE CAPPING PROTEIN 4"/>
    <property type="match status" value="1"/>
</dbReference>
<accession>A0A8H5HJ91</accession>
<comment type="similarity">
    <text evidence="4">Belongs to the RTC4 family.</text>
</comment>